<keyword evidence="1" id="KW-0547">Nucleotide-binding</keyword>
<dbReference type="InterPro" id="IPR016102">
    <property type="entry name" value="Succinyl-CoA_synth-like"/>
</dbReference>
<dbReference type="AlphaFoldDB" id="C5KCY6"/>
<protein>
    <submittedName>
        <fullName evidence="2">Succinyl-coa synthetase beta chain, putative</fullName>
    </submittedName>
</protein>
<dbReference type="RefSeq" id="XP_002785939.1">
    <property type="nucleotide sequence ID" value="XM_002785893.1"/>
</dbReference>
<dbReference type="Gene3D" id="3.40.50.261">
    <property type="entry name" value="Succinyl-CoA synthetase domains"/>
    <property type="match status" value="1"/>
</dbReference>
<dbReference type="Gene3D" id="3.30.470.20">
    <property type="entry name" value="ATP-grasp fold, B domain"/>
    <property type="match status" value="1"/>
</dbReference>
<dbReference type="GO" id="GO:0006099">
    <property type="term" value="P:tricarboxylic acid cycle"/>
    <property type="evidence" value="ECO:0007669"/>
    <property type="project" value="TreeGrafter"/>
</dbReference>
<proteinExistence type="predicted"/>
<dbReference type="GO" id="GO:0006104">
    <property type="term" value="P:succinyl-CoA metabolic process"/>
    <property type="evidence" value="ECO:0007669"/>
    <property type="project" value="TreeGrafter"/>
</dbReference>
<dbReference type="SUPFAM" id="SSF56059">
    <property type="entry name" value="Glutathione synthetase ATP-binding domain-like"/>
    <property type="match status" value="1"/>
</dbReference>
<dbReference type="GO" id="GO:0042709">
    <property type="term" value="C:succinate-CoA ligase complex"/>
    <property type="evidence" value="ECO:0007669"/>
    <property type="project" value="TreeGrafter"/>
</dbReference>
<dbReference type="SUPFAM" id="SSF52210">
    <property type="entry name" value="Succinyl-CoA synthetase domains"/>
    <property type="match status" value="1"/>
</dbReference>
<dbReference type="GeneID" id="9087277"/>
<dbReference type="OrthoDB" id="1552at2759"/>
<gene>
    <name evidence="2" type="ORF">Pmar_PMAR023662</name>
</gene>
<sequence>MVEINPRAEIKDGRVTVCDAKVNFDDNVQFRQKDIFSRRDASQGDPREVAAFEWDLNYIGLDGSIGCMVNGAGLAMLKDITISGVKDEAFAFNIFCESQRKSFELVRNMLSIHAVM</sequence>
<dbReference type="PANTHER" id="PTHR11815:SF10">
    <property type="entry name" value="SUCCINATE--COA LIGASE [GDP-FORMING] SUBUNIT BETA, MITOCHONDRIAL"/>
    <property type="match status" value="1"/>
</dbReference>
<dbReference type="GO" id="GO:0005739">
    <property type="term" value="C:mitochondrion"/>
    <property type="evidence" value="ECO:0007669"/>
    <property type="project" value="TreeGrafter"/>
</dbReference>
<dbReference type="EMBL" id="GG671995">
    <property type="protein sequence ID" value="EER17735.1"/>
    <property type="molecule type" value="Genomic_DNA"/>
</dbReference>
<dbReference type="InParanoid" id="C5KCY6"/>
<evidence type="ECO:0000313" key="3">
    <source>
        <dbReference type="Proteomes" id="UP000007800"/>
    </source>
</evidence>
<dbReference type="PANTHER" id="PTHR11815">
    <property type="entry name" value="SUCCINYL-COA SYNTHETASE BETA CHAIN"/>
    <property type="match status" value="1"/>
</dbReference>
<dbReference type="GO" id="GO:0004775">
    <property type="term" value="F:succinate-CoA ligase (ADP-forming) activity"/>
    <property type="evidence" value="ECO:0007669"/>
    <property type="project" value="TreeGrafter"/>
</dbReference>
<evidence type="ECO:0000256" key="1">
    <source>
        <dbReference type="ARBA" id="ARBA00022741"/>
    </source>
</evidence>
<keyword evidence="3" id="KW-1185">Reference proteome</keyword>
<dbReference type="GO" id="GO:0000166">
    <property type="term" value="F:nucleotide binding"/>
    <property type="evidence" value="ECO:0007669"/>
    <property type="project" value="UniProtKB-KW"/>
</dbReference>
<reference evidence="2 3" key="1">
    <citation type="submission" date="2008-07" db="EMBL/GenBank/DDBJ databases">
        <authorList>
            <person name="El-Sayed N."/>
            <person name="Caler E."/>
            <person name="Inman J."/>
            <person name="Amedeo P."/>
            <person name="Hass B."/>
            <person name="Wortman J."/>
        </authorList>
    </citation>
    <scope>NUCLEOTIDE SEQUENCE [LARGE SCALE GENOMIC DNA]</scope>
    <source>
        <strain evidence="3">ATCC 50983 / TXsc</strain>
    </source>
</reference>
<organism evidence="3">
    <name type="scientific">Perkinsus marinus (strain ATCC 50983 / TXsc)</name>
    <dbReference type="NCBI Taxonomy" id="423536"/>
    <lineage>
        <taxon>Eukaryota</taxon>
        <taxon>Sar</taxon>
        <taxon>Alveolata</taxon>
        <taxon>Perkinsozoa</taxon>
        <taxon>Perkinsea</taxon>
        <taxon>Perkinsida</taxon>
        <taxon>Perkinsidae</taxon>
        <taxon>Perkinsus</taxon>
    </lineage>
</organism>
<evidence type="ECO:0000313" key="2">
    <source>
        <dbReference type="EMBL" id="EER17735.1"/>
    </source>
</evidence>
<accession>C5KCY6</accession>
<name>C5KCY6_PERM5</name>
<dbReference type="Proteomes" id="UP000007800">
    <property type="component" value="Unassembled WGS sequence"/>
</dbReference>